<dbReference type="Pfam" id="PF00202">
    <property type="entry name" value="Aminotran_3"/>
    <property type="match status" value="1"/>
</dbReference>
<comment type="catalytic activity">
    <reaction evidence="5">
        <text>N(2)-acetyl-L-ornithine + 2-oxoglutarate = N-acetyl-L-glutamate 5-semialdehyde + L-glutamate</text>
        <dbReference type="Rhea" id="RHEA:18049"/>
        <dbReference type="ChEBI" id="CHEBI:16810"/>
        <dbReference type="ChEBI" id="CHEBI:29123"/>
        <dbReference type="ChEBI" id="CHEBI:29985"/>
        <dbReference type="ChEBI" id="CHEBI:57805"/>
        <dbReference type="EC" id="2.6.1.11"/>
    </reaction>
</comment>
<comment type="cofactor">
    <cofactor evidence="5">
        <name>pyridoxal 5'-phosphate</name>
        <dbReference type="ChEBI" id="CHEBI:597326"/>
    </cofactor>
    <text evidence="5">Binds 1 pyridoxal phosphate per subunit.</text>
</comment>
<feature type="binding site" evidence="5">
    <location>
        <begin position="219"/>
        <end position="222"/>
    </location>
    <ligand>
        <name>pyridoxal 5'-phosphate</name>
        <dbReference type="ChEBI" id="CHEBI:597326"/>
    </ligand>
</feature>
<keyword evidence="5" id="KW-0963">Cytoplasm</keyword>
<dbReference type="PIRSF" id="PIRSF000521">
    <property type="entry name" value="Transaminase_4ab_Lys_Orn"/>
    <property type="match status" value="1"/>
</dbReference>
<keyword evidence="5" id="KW-0055">Arginine biosynthesis</keyword>
<dbReference type="InterPro" id="IPR015421">
    <property type="entry name" value="PyrdxlP-dep_Trfase_major"/>
</dbReference>
<protein>
    <recommendedName>
        <fullName evidence="5">Acetylornithine aminotransferase</fullName>
        <shortName evidence="5">ACOAT</shortName>
        <ecNumber evidence="5">2.6.1.11</ecNumber>
    </recommendedName>
</protein>
<evidence type="ECO:0000256" key="4">
    <source>
        <dbReference type="ARBA" id="ARBA00022898"/>
    </source>
</evidence>
<dbReference type="GO" id="GO:0030170">
    <property type="term" value="F:pyridoxal phosphate binding"/>
    <property type="evidence" value="ECO:0007669"/>
    <property type="project" value="InterPro"/>
</dbReference>
<dbReference type="SUPFAM" id="SSF53383">
    <property type="entry name" value="PLP-dependent transferases"/>
    <property type="match status" value="1"/>
</dbReference>
<gene>
    <name evidence="5" type="primary">argD</name>
    <name evidence="6" type="ORF">F2N06_06465</name>
</gene>
<dbReference type="EMBL" id="AAKUWM010000011">
    <property type="protein sequence ID" value="ECV9657648.1"/>
    <property type="molecule type" value="Genomic_DNA"/>
</dbReference>
<dbReference type="InterPro" id="IPR049704">
    <property type="entry name" value="Aminotrans_3_PPA_site"/>
</dbReference>
<dbReference type="GO" id="GO:0006526">
    <property type="term" value="P:L-arginine biosynthetic process"/>
    <property type="evidence" value="ECO:0007669"/>
    <property type="project" value="UniProtKB-UniRule"/>
</dbReference>
<dbReference type="InterPro" id="IPR015424">
    <property type="entry name" value="PyrdxlP-dep_Trfase"/>
</dbReference>
<dbReference type="GO" id="GO:0042802">
    <property type="term" value="F:identical protein binding"/>
    <property type="evidence" value="ECO:0007669"/>
    <property type="project" value="TreeGrafter"/>
</dbReference>
<dbReference type="CDD" id="cd00610">
    <property type="entry name" value="OAT_like"/>
    <property type="match status" value="1"/>
</dbReference>
<dbReference type="Gene3D" id="3.90.1150.10">
    <property type="entry name" value="Aspartate Aminotransferase, domain 1"/>
    <property type="match status" value="1"/>
</dbReference>
<feature type="binding site" evidence="5">
    <location>
        <position position="137"/>
    </location>
    <ligand>
        <name>N(2)-acetyl-L-ornithine</name>
        <dbReference type="ChEBI" id="CHEBI:57805"/>
    </ligand>
</feature>
<feature type="binding site" evidence="5">
    <location>
        <position position="134"/>
    </location>
    <ligand>
        <name>pyridoxal 5'-phosphate</name>
        <dbReference type="ChEBI" id="CHEBI:597326"/>
    </ligand>
</feature>
<dbReference type="PROSITE" id="PS00600">
    <property type="entry name" value="AA_TRANSFER_CLASS_3"/>
    <property type="match status" value="1"/>
</dbReference>
<feature type="modified residue" description="N6-(pyridoxal phosphate)lysine" evidence="5">
    <location>
        <position position="248"/>
    </location>
</feature>
<proteinExistence type="inferred from homology"/>
<evidence type="ECO:0000256" key="1">
    <source>
        <dbReference type="ARBA" id="ARBA00022576"/>
    </source>
</evidence>
<dbReference type="UniPathway" id="UPA00068">
    <property type="reaction ID" value="UER00109"/>
</dbReference>
<dbReference type="AlphaFoldDB" id="A0A698FDT9"/>
<evidence type="ECO:0000256" key="5">
    <source>
        <dbReference type="HAMAP-Rule" id="MF_01107"/>
    </source>
</evidence>
<accession>A0A698FDT9</accession>
<dbReference type="InterPro" id="IPR015422">
    <property type="entry name" value="PyrdxlP-dep_Trfase_small"/>
</dbReference>
<dbReference type="HAMAP" id="MF_01107">
    <property type="entry name" value="ArgD_aminotrans_3"/>
    <property type="match status" value="1"/>
</dbReference>
<feature type="binding site" evidence="5">
    <location>
        <position position="277"/>
    </location>
    <ligand>
        <name>N(2)-acetyl-L-ornithine</name>
        <dbReference type="ChEBI" id="CHEBI:57805"/>
    </ligand>
</feature>
<dbReference type="NCBIfam" id="TIGR00707">
    <property type="entry name" value="argD"/>
    <property type="match status" value="1"/>
</dbReference>
<evidence type="ECO:0000256" key="2">
    <source>
        <dbReference type="ARBA" id="ARBA00022605"/>
    </source>
</evidence>
<sequence>MKMNYKEQSHIIPTYKRFDIVLESGEGVYLLDDKGKKYLDFSSGIGVCALGYNHAEFNAKIKAQVDKLLHTSNLYYNENIAQAAKHLAKASGLERVFFTNSGAESIEGAMKVARKYAFNKGVKGGNFIAFKHSFHGRTLGALSLTANEKYQKPFKPLISGVKFAKYNDFSSVERLVNEKTCAIILESVQGEGGVNPAQKDFYKALRKLCDEKDILLIADEIQCGMGRSGKFFAYEHSGILPDVMTSAKALGCGLSVGAFVASEKVAQKSLEAGDHGSTYGGNPLVCAGVNAVFEIFNKEKILENVSKLTPYLEQSLENLIKEFSFCKKRKGLGFMQGLSLDKSVKVAEVIKKCQENSLLLISCGENDLRFLPPLIIEKSHIDEMSEKLRKVFKSFE</sequence>
<dbReference type="PANTHER" id="PTHR11986:SF79">
    <property type="entry name" value="ACETYLORNITHINE AMINOTRANSFERASE, MITOCHONDRIAL"/>
    <property type="match status" value="1"/>
</dbReference>
<keyword evidence="3 5" id="KW-0808">Transferase</keyword>
<comment type="pathway">
    <text evidence="5">Amino-acid biosynthesis; L-arginine biosynthesis; N(2)-acetyl-L-ornithine from L-glutamate: step 4/4.</text>
</comment>
<comment type="miscellaneous">
    <text evidence="5">May also have succinyldiaminopimelate aminotransferase activity, thus carrying out the corresponding step in lysine biosynthesis.</text>
</comment>
<dbReference type="GO" id="GO:0005737">
    <property type="term" value="C:cytoplasm"/>
    <property type="evidence" value="ECO:0007669"/>
    <property type="project" value="UniProtKB-SubCell"/>
</dbReference>
<keyword evidence="4 5" id="KW-0663">Pyridoxal phosphate</keyword>
<organism evidence="6">
    <name type="scientific">Campylobacter jejuni</name>
    <dbReference type="NCBI Taxonomy" id="197"/>
    <lineage>
        <taxon>Bacteria</taxon>
        <taxon>Pseudomonadati</taxon>
        <taxon>Campylobacterota</taxon>
        <taxon>Epsilonproteobacteria</taxon>
        <taxon>Campylobacterales</taxon>
        <taxon>Campylobacteraceae</taxon>
        <taxon>Campylobacter</taxon>
    </lineage>
</organism>
<dbReference type="FunFam" id="3.40.640.10:FF:000004">
    <property type="entry name" value="Acetylornithine aminotransferase"/>
    <property type="match status" value="1"/>
</dbReference>
<dbReference type="GO" id="GO:0003992">
    <property type="term" value="F:N2-acetyl-L-ornithine:2-oxoglutarate 5-aminotransferase activity"/>
    <property type="evidence" value="ECO:0007669"/>
    <property type="project" value="UniProtKB-UniRule"/>
</dbReference>
<keyword evidence="1 5" id="KW-0032">Aminotransferase</keyword>
<evidence type="ECO:0000313" key="6">
    <source>
        <dbReference type="EMBL" id="ECV9657648.1"/>
    </source>
</evidence>
<reference evidence="6" key="1">
    <citation type="submission" date="2019-09" db="EMBL/GenBank/DDBJ databases">
        <authorList>
            <consortium name="GenomeTrakr network: Whole genome sequencing for foodborne pathogen traceback"/>
        </authorList>
    </citation>
    <scope>NUCLEOTIDE SEQUENCE [LARGE SCALE GENOMIC DNA]</scope>
    <source>
        <strain evidence="6">TTU_583</strain>
    </source>
</reference>
<dbReference type="InterPro" id="IPR050103">
    <property type="entry name" value="Class-III_PLP-dep_AT"/>
</dbReference>
<feature type="binding site" evidence="5">
    <location>
        <position position="278"/>
    </location>
    <ligand>
        <name>pyridoxal 5'-phosphate</name>
        <dbReference type="ChEBI" id="CHEBI:597326"/>
    </ligand>
</feature>
<dbReference type="EC" id="2.6.1.11" evidence="5"/>
<comment type="subcellular location">
    <subcellularLocation>
        <location evidence="5">Cytoplasm</location>
    </subcellularLocation>
</comment>
<dbReference type="NCBIfam" id="NF002325">
    <property type="entry name" value="PRK01278.1"/>
    <property type="match status" value="1"/>
</dbReference>
<dbReference type="InterPro" id="IPR004636">
    <property type="entry name" value="AcOrn/SuccOrn_fam"/>
</dbReference>
<comment type="caution">
    <text evidence="6">The sequence shown here is derived from an EMBL/GenBank/DDBJ whole genome shotgun (WGS) entry which is preliminary data.</text>
</comment>
<dbReference type="PANTHER" id="PTHR11986">
    <property type="entry name" value="AMINOTRANSFERASE CLASS III"/>
    <property type="match status" value="1"/>
</dbReference>
<evidence type="ECO:0000256" key="3">
    <source>
        <dbReference type="ARBA" id="ARBA00022679"/>
    </source>
</evidence>
<comment type="similarity">
    <text evidence="5">Belongs to the class-III pyridoxal-phosphate-dependent aminotransferase family. ArgD subfamily.</text>
</comment>
<name>A0A698FDT9_CAMJU</name>
<keyword evidence="2 5" id="KW-0028">Amino-acid biosynthesis</keyword>
<dbReference type="InterPro" id="IPR005814">
    <property type="entry name" value="Aminotrans_3"/>
</dbReference>
<dbReference type="Gene3D" id="3.40.640.10">
    <property type="entry name" value="Type I PLP-dependent aspartate aminotransferase-like (Major domain)"/>
    <property type="match status" value="1"/>
</dbReference>
<comment type="subunit">
    <text evidence="5">Homodimer.</text>
</comment>
<feature type="binding site" evidence="5">
    <location>
        <begin position="102"/>
        <end position="103"/>
    </location>
    <ligand>
        <name>pyridoxal 5'-phosphate</name>
        <dbReference type="ChEBI" id="CHEBI:597326"/>
    </ligand>
</feature>